<accession>A0AAN9EH64</accession>
<organism evidence="2 3">
    <name type="scientific">Crotalaria pallida</name>
    <name type="common">Smooth rattlebox</name>
    <name type="synonym">Crotalaria striata</name>
    <dbReference type="NCBI Taxonomy" id="3830"/>
    <lineage>
        <taxon>Eukaryota</taxon>
        <taxon>Viridiplantae</taxon>
        <taxon>Streptophyta</taxon>
        <taxon>Embryophyta</taxon>
        <taxon>Tracheophyta</taxon>
        <taxon>Spermatophyta</taxon>
        <taxon>Magnoliopsida</taxon>
        <taxon>eudicotyledons</taxon>
        <taxon>Gunneridae</taxon>
        <taxon>Pentapetalae</taxon>
        <taxon>rosids</taxon>
        <taxon>fabids</taxon>
        <taxon>Fabales</taxon>
        <taxon>Fabaceae</taxon>
        <taxon>Papilionoideae</taxon>
        <taxon>50 kb inversion clade</taxon>
        <taxon>genistoids sensu lato</taxon>
        <taxon>core genistoids</taxon>
        <taxon>Crotalarieae</taxon>
        <taxon>Crotalaria</taxon>
    </lineage>
</organism>
<reference evidence="2 3" key="1">
    <citation type="submission" date="2024-01" db="EMBL/GenBank/DDBJ databases">
        <title>The genomes of 5 underutilized Papilionoideae crops provide insights into root nodulation and disease resistanc.</title>
        <authorList>
            <person name="Yuan L."/>
        </authorList>
    </citation>
    <scope>NUCLEOTIDE SEQUENCE [LARGE SCALE GENOMIC DNA]</scope>
    <source>
        <strain evidence="2">ZHUSHIDOU_FW_LH</strain>
        <tissue evidence="2">Leaf</tissue>
    </source>
</reference>
<feature type="region of interest" description="Disordered" evidence="1">
    <location>
        <begin position="1"/>
        <end position="25"/>
    </location>
</feature>
<keyword evidence="3" id="KW-1185">Reference proteome</keyword>
<feature type="region of interest" description="Disordered" evidence="1">
    <location>
        <begin position="90"/>
        <end position="128"/>
    </location>
</feature>
<evidence type="ECO:0000313" key="3">
    <source>
        <dbReference type="Proteomes" id="UP001372338"/>
    </source>
</evidence>
<dbReference type="Proteomes" id="UP001372338">
    <property type="component" value="Unassembled WGS sequence"/>
</dbReference>
<name>A0AAN9EH64_CROPI</name>
<gene>
    <name evidence="2" type="ORF">RIF29_29591</name>
</gene>
<proteinExistence type="predicted"/>
<protein>
    <submittedName>
        <fullName evidence="2">Uncharacterized protein</fullName>
    </submittedName>
</protein>
<feature type="compositionally biased region" description="Polar residues" evidence="1">
    <location>
        <begin position="12"/>
        <end position="22"/>
    </location>
</feature>
<dbReference type="AlphaFoldDB" id="A0AAN9EH64"/>
<feature type="compositionally biased region" description="Polar residues" evidence="1">
    <location>
        <begin position="90"/>
        <end position="107"/>
    </location>
</feature>
<evidence type="ECO:0000256" key="1">
    <source>
        <dbReference type="SAM" id="MobiDB-lite"/>
    </source>
</evidence>
<feature type="compositionally biased region" description="Basic and acidic residues" evidence="1">
    <location>
        <begin position="117"/>
        <end position="128"/>
    </location>
</feature>
<dbReference type="EMBL" id="JAYWIO010000006">
    <property type="protein sequence ID" value="KAK7256156.1"/>
    <property type="molecule type" value="Genomic_DNA"/>
</dbReference>
<feature type="compositionally biased region" description="Polar residues" evidence="1">
    <location>
        <begin position="191"/>
        <end position="207"/>
    </location>
</feature>
<evidence type="ECO:0000313" key="2">
    <source>
        <dbReference type="EMBL" id="KAK7256156.1"/>
    </source>
</evidence>
<comment type="caution">
    <text evidence="2">The sequence shown here is derived from an EMBL/GenBank/DDBJ whole genome shotgun (WGS) entry which is preliminary data.</text>
</comment>
<sequence>MKDSTKDLAGTPESNVSSSNPKPTYASKLMSIEGYQPADSEIIKMVTEELCMDLQIDDFPPERDRCPEVIAPYVTSLEVTSMVDGASLRPTTVGESSTGATTVTKSPSMKKVNANNGKDETLGSNEDSSKNEELFGAWMLSKPSLLAFGLWAQWETEWGVPKSSTKNSKSGPKAQPISKPSKASVAGPKQRGSQPQVVTLGKQQQVSIEDASSDRTTALANKKLREEEVLRLMKYKEKQMRSALIDPYWVHYSLGEMDFLQRQLARGKGIADVTLLVKGRR</sequence>
<feature type="region of interest" description="Disordered" evidence="1">
    <location>
        <begin position="161"/>
        <end position="214"/>
    </location>
</feature>